<dbReference type="PaxDb" id="6945-B7P2D8"/>
<dbReference type="EMBL" id="ABJB010682327">
    <property type="status" value="NOT_ANNOTATED_CDS"/>
    <property type="molecule type" value="Genomic_DNA"/>
</dbReference>
<keyword evidence="4" id="KW-1185">Reference proteome</keyword>
<proteinExistence type="predicted"/>
<evidence type="ECO:0000313" key="3">
    <source>
        <dbReference type="EnsemblMetazoa" id="ISCW000278-PA"/>
    </source>
</evidence>
<evidence type="ECO:0000313" key="2">
    <source>
        <dbReference type="EMBL" id="EEC00760.1"/>
    </source>
</evidence>
<feature type="compositionally biased region" description="Gly residues" evidence="1">
    <location>
        <begin position="1"/>
        <end position="11"/>
    </location>
</feature>
<reference evidence="3" key="2">
    <citation type="submission" date="2020-05" db="UniProtKB">
        <authorList>
            <consortium name="EnsemblMetazoa"/>
        </authorList>
    </citation>
    <scope>IDENTIFICATION</scope>
    <source>
        <strain evidence="3">wikel</strain>
    </source>
</reference>
<dbReference type="VEuPathDB" id="VectorBase:ISCW000278"/>
<dbReference type="AlphaFoldDB" id="B7P2D8"/>
<gene>
    <name evidence="2" type="ORF">IscW_ISCW000278</name>
</gene>
<evidence type="ECO:0000256" key="1">
    <source>
        <dbReference type="SAM" id="MobiDB-lite"/>
    </source>
</evidence>
<name>B7P2D8_IXOSC</name>
<feature type="region of interest" description="Disordered" evidence="1">
    <location>
        <begin position="1"/>
        <end position="23"/>
    </location>
</feature>
<feature type="region of interest" description="Disordered" evidence="1">
    <location>
        <begin position="104"/>
        <end position="131"/>
    </location>
</feature>
<organism>
    <name type="scientific">Ixodes scapularis</name>
    <name type="common">Black-legged tick</name>
    <name type="synonym">Deer tick</name>
    <dbReference type="NCBI Taxonomy" id="6945"/>
    <lineage>
        <taxon>Eukaryota</taxon>
        <taxon>Metazoa</taxon>
        <taxon>Ecdysozoa</taxon>
        <taxon>Arthropoda</taxon>
        <taxon>Chelicerata</taxon>
        <taxon>Arachnida</taxon>
        <taxon>Acari</taxon>
        <taxon>Parasitiformes</taxon>
        <taxon>Ixodida</taxon>
        <taxon>Ixodoidea</taxon>
        <taxon>Ixodidae</taxon>
        <taxon>Ixodinae</taxon>
        <taxon>Ixodes</taxon>
    </lineage>
</organism>
<dbReference type="Proteomes" id="UP000001555">
    <property type="component" value="Unassembled WGS sequence"/>
</dbReference>
<dbReference type="EMBL" id="ABJB010356591">
    <property type="status" value="NOT_ANNOTATED_CDS"/>
    <property type="molecule type" value="Genomic_DNA"/>
</dbReference>
<dbReference type="HOGENOM" id="CLU_1662714_0_0_1"/>
<dbReference type="VEuPathDB" id="VectorBase:ISCI000278"/>
<dbReference type="InParanoid" id="B7P2D8"/>
<reference evidence="2 4" key="1">
    <citation type="submission" date="2008-03" db="EMBL/GenBank/DDBJ databases">
        <title>Annotation of Ixodes scapularis.</title>
        <authorList>
            <consortium name="Ixodes scapularis Genome Project Consortium"/>
            <person name="Caler E."/>
            <person name="Hannick L.I."/>
            <person name="Bidwell S."/>
            <person name="Joardar V."/>
            <person name="Thiagarajan M."/>
            <person name="Amedeo P."/>
            <person name="Galinsky K.J."/>
            <person name="Schobel S."/>
            <person name="Inman J."/>
            <person name="Hostetler J."/>
            <person name="Miller J."/>
            <person name="Hammond M."/>
            <person name="Megy K."/>
            <person name="Lawson D."/>
            <person name="Kodira C."/>
            <person name="Sutton G."/>
            <person name="Meyer J."/>
            <person name="Hill C.A."/>
            <person name="Birren B."/>
            <person name="Nene V."/>
            <person name="Collins F."/>
            <person name="Alarcon-Chaidez F."/>
            <person name="Wikel S."/>
            <person name="Strausberg R."/>
        </authorList>
    </citation>
    <scope>NUCLEOTIDE SEQUENCE [LARGE SCALE GENOMIC DNA]</scope>
    <source>
        <strain evidence="4">Wikel</strain>
        <strain evidence="2">Wikel colony</strain>
    </source>
</reference>
<accession>B7P2D8</accession>
<sequence>MRDGVGEGGGNQRFYQEGYPPPPGGYYGDTFPPGQDRFFVDVQYYDNAPMGYYDYAGQMEPPPSMVMAAPVSIGVSSAQMGGDYGGVPPRAVISSTEREIIEVEERRKKRSIAPPMATGPAGRAGTGAAIPVPIGTLDDMSSIERDMRKMYYERYPRRT</sequence>
<protein>
    <submittedName>
        <fullName evidence="2 3">Uncharacterized protein</fullName>
    </submittedName>
</protein>
<dbReference type="EnsemblMetazoa" id="ISCW000278-RA">
    <property type="protein sequence ID" value="ISCW000278-PA"/>
    <property type="gene ID" value="ISCW000278"/>
</dbReference>
<dbReference type="EMBL" id="DS622030">
    <property type="protein sequence ID" value="EEC00760.1"/>
    <property type="molecule type" value="Genomic_DNA"/>
</dbReference>
<evidence type="ECO:0000313" key="4">
    <source>
        <dbReference type="Proteomes" id="UP000001555"/>
    </source>
</evidence>
<feature type="compositionally biased region" description="Low complexity" evidence="1">
    <location>
        <begin position="112"/>
        <end position="131"/>
    </location>
</feature>